<dbReference type="STRING" id="2045.KR76_23780"/>
<gene>
    <name evidence="3" type="ORF">KR76_23780</name>
</gene>
<evidence type="ECO:0000256" key="2">
    <source>
        <dbReference type="ARBA" id="ARBA00049106"/>
    </source>
</evidence>
<dbReference type="RefSeq" id="WP_038681891.1">
    <property type="nucleotide sequence ID" value="NZ_BJMC01000015.1"/>
</dbReference>
<dbReference type="AlphaFoldDB" id="A0A0A1DNS4"/>
<evidence type="ECO:0000313" key="4">
    <source>
        <dbReference type="Proteomes" id="UP000030300"/>
    </source>
</evidence>
<comment type="catalytic activity">
    <reaction evidence="2">
        <text>oxidized coenzyme F420-(gamma-L-Glu)(n) + a quinol + H(+) = reduced coenzyme F420-(gamma-L-Glu)(n) + a quinone</text>
        <dbReference type="Rhea" id="RHEA:39663"/>
        <dbReference type="Rhea" id="RHEA-COMP:12939"/>
        <dbReference type="Rhea" id="RHEA-COMP:14378"/>
        <dbReference type="ChEBI" id="CHEBI:15378"/>
        <dbReference type="ChEBI" id="CHEBI:24646"/>
        <dbReference type="ChEBI" id="CHEBI:132124"/>
        <dbReference type="ChEBI" id="CHEBI:133980"/>
        <dbReference type="ChEBI" id="CHEBI:139511"/>
    </reaction>
</comment>
<dbReference type="GO" id="GO:0005886">
    <property type="term" value="C:plasma membrane"/>
    <property type="evidence" value="ECO:0007669"/>
    <property type="project" value="TreeGrafter"/>
</dbReference>
<dbReference type="Gene3D" id="2.30.110.10">
    <property type="entry name" value="Electron Transport, Fmn-binding Protein, Chain A"/>
    <property type="match status" value="1"/>
</dbReference>
<evidence type="ECO:0000313" key="3">
    <source>
        <dbReference type="EMBL" id="AIY19046.1"/>
    </source>
</evidence>
<proteinExistence type="inferred from homology"/>
<dbReference type="PANTHER" id="PTHR39428">
    <property type="entry name" value="F420H(2)-DEPENDENT QUINONE REDUCTASE RV1261C"/>
    <property type="match status" value="1"/>
</dbReference>
<dbReference type="Pfam" id="PF04075">
    <property type="entry name" value="F420H2_quin_red"/>
    <property type="match status" value="1"/>
</dbReference>
<dbReference type="NCBIfam" id="TIGR00026">
    <property type="entry name" value="hi_GC_TIGR00026"/>
    <property type="match status" value="1"/>
</dbReference>
<dbReference type="Proteomes" id="UP000030300">
    <property type="component" value="Chromosome"/>
</dbReference>
<dbReference type="InterPro" id="IPR012349">
    <property type="entry name" value="Split_barrel_FMN-bd"/>
</dbReference>
<organism evidence="3 4">
    <name type="scientific">Nocardioides simplex</name>
    <name type="common">Arthrobacter simplex</name>
    <dbReference type="NCBI Taxonomy" id="2045"/>
    <lineage>
        <taxon>Bacteria</taxon>
        <taxon>Bacillati</taxon>
        <taxon>Actinomycetota</taxon>
        <taxon>Actinomycetes</taxon>
        <taxon>Propionibacteriales</taxon>
        <taxon>Nocardioidaceae</taxon>
        <taxon>Pimelobacter</taxon>
    </lineage>
</organism>
<comment type="similarity">
    <text evidence="1">Belongs to the F420H(2)-dependent quinone reductase family.</text>
</comment>
<dbReference type="HOGENOM" id="CLU_114921_1_1_11"/>
<keyword evidence="4" id="KW-1185">Reference proteome</keyword>
<reference evidence="3 4" key="1">
    <citation type="journal article" date="2015" name="Genome Announc.">
        <title>Complete Genome Sequence of Steroid-Transforming Nocardioides simplex VKM Ac-2033D.</title>
        <authorList>
            <person name="Shtratnikova V.Y."/>
            <person name="Schelkunov M.I."/>
            <person name="Pekov Y.A."/>
            <person name="Fokina V.V."/>
            <person name="Logacheva M.D."/>
            <person name="Sokolov S.L."/>
            <person name="Bragin E.Y."/>
            <person name="Ashapkin V.V."/>
            <person name="Donova M.V."/>
        </authorList>
    </citation>
    <scope>NUCLEOTIDE SEQUENCE [LARGE SCALE GENOMIC DNA]</scope>
    <source>
        <strain evidence="3 4">VKM Ac-2033D</strain>
    </source>
</reference>
<dbReference type="OrthoDB" id="8225825at2"/>
<protein>
    <submittedName>
        <fullName evidence="3">Deazaflavin-dependent nitroreductase Ddn</fullName>
    </submittedName>
</protein>
<dbReference type="KEGG" id="psim:KR76_23780"/>
<dbReference type="GO" id="GO:0016491">
    <property type="term" value="F:oxidoreductase activity"/>
    <property type="evidence" value="ECO:0007669"/>
    <property type="project" value="InterPro"/>
</dbReference>
<evidence type="ECO:0000256" key="1">
    <source>
        <dbReference type="ARBA" id="ARBA00008710"/>
    </source>
</evidence>
<dbReference type="GeneID" id="96611790"/>
<accession>A0A0A1DNS4</accession>
<dbReference type="InterPro" id="IPR004378">
    <property type="entry name" value="F420H2_quin_Rdtase"/>
</dbReference>
<sequence length="161" mass="17716">MAATKPKPDGLDKPVVAKIIKYGAKANVAIYRLTNGRIGAKWRIGAGWRKPVPVLLLDHVGRKSGTRFTTPLLYLEDGANVVVVGSQGGLPKNPQWFHNLVANPDTTVALPGERSRAVRARVAGAEERAALWPRLVDLYADFDNYQAWTDREIPVVVLEPR</sequence>
<name>A0A0A1DNS4_NOCSI</name>
<dbReference type="GO" id="GO:0070967">
    <property type="term" value="F:coenzyme F420 binding"/>
    <property type="evidence" value="ECO:0007669"/>
    <property type="project" value="TreeGrafter"/>
</dbReference>
<dbReference type="PANTHER" id="PTHR39428:SF3">
    <property type="entry name" value="DEAZAFLAVIN-DEPENDENT NITROREDUCTASE"/>
    <property type="match status" value="1"/>
</dbReference>
<dbReference type="eggNOG" id="COG1846">
    <property type="taxonomic scope" value="Bacteria"/>
</dbReference>
<dbReference type="EMBL" id="CP009896">
    <property type="protein sequence ID" value="AIY19046.1"/>
    <property type="molecule type" value="Genomic_DNA"/>
</dbReference>